<dbReference type="PROSITE" id="PS50902">
    <property type="entry name" value="FLAVODOXIN_LIKE"/>
    <property type="match status" value="1"/>
</dbReference>
<reference evidence="2 3" key="1">
    <citation type="submission" date="2022-06" db="EMBL/GenBank/DDBJ databases">
        <title>Pseudarthrobacter sp. strain RMG13 Genome sequencing and assembly.</title>
        <authorList>
            <person name="Kim I."/>
        </authorList>
    </citation>
    <scope>NUCLEOTIDE SEQUENCE [LARGE SCALE GENOMIC DNA]</scope>
    <source>
        <strain evidence="2 3">RMG13</strain>
    </source>
</reference>
<accession>A0ABT1LQE2</accession>
<dbReference type="InterPro" id="IPR008254">
    <property type="entry name" value="Flavodoxin/NO_synth"/>
</dbReference>
<dbReference type="RefSeq" id="WP_254748656.1">
    <property type="nucleotide sequence ID" value="NZ_JANCLV010000003.1"/>
</dbReference>
<keyword evidence="3" id="KW-1185">Reference proteome</keyword>
<proteinExistence type="predicted"/>
<dbReference type="SUPFAM" id="SSF52218">
    <property type="entry name" value="Flavoproteins"/>
    <property type="match status" value="1"/>
</dbReference>
<evidence type="ECO:0000313" key="2">
    <source>
        <dbReference type="EMBL" id="MCP8999396.1"/>
    </source>
</evidence>
<dbReference type="PROSITE" id="PS00201">
    <property type="entry name" value="FLAVODOXIN"/>
    <property type="match status" value="1"/>
</dbReference>
<evidence type="ECO:0000259" key="1">
    <source>
        <dbReference type="PROSITE" id="PS50902"/>
    </source>
</evidence>
<organism evidence="2 3">
    <name type="scientific">Pseudarthrobacter humi</name>
    <dbReference type="NCBI Taxonomy" id="2952523"/>
    <lineage>
        <taxon>Bacteria</taxon>
        <taxon>Bacillati</taxon>
        <taxon>Actinomycetota</taxon>
        <taxon>Actinomycetes</taxon>
        <taxon>Micrococcales</taxon>
        <taxon>Micrococcaceae</taxon>
        <taxon>Pseudarthrobacter</taxon>
    </lineage>
</organism>
<dbReference type="InterPro" id="IPR029039">
    <property type="entry name" value="Flavoprotein-like_sf"/>
</dbReference>
<protein>
    <submittedName>
        <fullName evidence="2">Flavodoxin domain-containing protein</fullName>
    </submittedName>
</protein>
<sequence>MKGYVVYDSAYGNTQAVAEAISQNLKPLRAAAVSVSEFNPGTLATGDFLIVGSPINGWRPTPKITQLLTRLGDGRLKGIRAAAFDTRVRFFIHGDAARKMTKLLTDGGAHIISDPTPFYVRGTEGPLRAGELEKAAGWARNLASALDRKATP</sequence>
<feature type="domain" description="Flavodoxin-like" evidence="1">
    <location>
        <begin position="3"/>
        <end position="143"/>
    </location>
</feature>
<dbReference type="InterPro" id="IPR026816">
    <property type="entry name" value="Flavodoxin_dom"/>
</dbReference>
<dbReference type="Proteomes" id="UP001524318">
    <property type="component" value="Unassembled WGS sequence"/>
</dbReference>
<dbReference type="EMBL" id="JANCLV010000003">
    <property type="protein sequence ID" value="MCP8999396.1"/>
    <property type="molecule type" value="Genomic_DNA"/>
</dbReference>
<dbReference type="Pfam" id="PF12724">
    <property type="entry name" value="Flavodoxin_5"/>
    <property type="match status" value="1"/>
</dbReference>
<evidence type="ECO:0000313" key="3">
    <source>
        <dbReference type="Proteomes" id="UP001524318"/>
    </source>
</evidence>
<comment type="caution">
    <text evidence="2">The sequence shown here is derived from an EMBL/GenBank/DDBJ whole genome shotgun (WGS) entry which is preliminary data.</text>
</comment>
<dbReference type="InterPro" id="IPR001226">
    <property type="entry name" value="Flavodoxin_CS"/>
</dbReference>
<name>A0ABT1LQE2_9MICC</name>
<dbReference type="Gene3D" id="3.40.50.360">
    <property type="match status" value="1"/>
</dbReference>
<gene>
    <name evidence="2" type="ORF">NFC73_06535</name>
</gene>